<dbReference type="Proteomes" id="UP001501523">
    <property type="component" value="Unassembled WGS sequence"/>
</dbReference>
<reference evidence="1 2" key="1">
    <citation type="journal article" date="2019" name="Int. J. Syst. Evol. Microbiol.">
        <title>The Global Catalogue of Microorganisms (GCM) 10K type strain sequencing project: providing services to taxonomists for standard genome sequencing and annotation.</title>
        <authorList>
            <consortium name="The Broad Institute Genomics Platform"/>
            <consortium name="The Broad Institute Genome Sequencing Center for Infectious Disease"/>
            <person name="Wu L."/>
            <person name="Ma J."/>
        </authorList>
    </citation>
    <scope>NUCLEOTIDE SEQUENCE [LARGE SCALE GENOMIC DNA]</scope>
    <source>
        <strain evidence="1 2">JCM 15421</strain>
    </source>
</reference>
<proteinExistence type="predicted"/>
<dbReference type="EMBL" id="BAAAEU010000024">
    <property type="protein sequence ID" value="GAA0720236.1"/>
    <property type="molecule type" value="Genomic_DNA"/>
</dbReference>
<gene>
    <name evidence="1" type="ORF">GCM10009105_29450</name>
</gene>
<organism evidence="1 2">
    <name type="scientific">Dokdonella soli</name>
    <dbReference type="NCBI Taxonomy" id="529810"/>
    <lineage>
        <taxon>Bacteria</taxon>
        <taxon>Pseudomonadati</taxon>
        <taxon>Pseudomonadota</taxon>
        <taxon>Gammaproteobacteria</taxon>
        <taxon>Lysobacterales</taxon>
        <taxon>Rhodanobacteraceae</taxon>
        <taxon>Dokdonella</taxon>
    </lineage>
</organism>
<evidence type="ECO:0000313" key="2">
    <source>
        <dbReference type="Proteomes" id="UP001501523"/>
    </source>
</evidence>
<evidence type="ECO:0000313" key="1">
    <source>
        <dbReference type="EMBL" id="GAA0720236.1"/>
    </source>
</evidence>
<dbReference type="Gene3D" id="1.20.1600.10">
    <property type="entry name" value="Outer membrane efflux proteins (OEP)"/>
    <property type="match status" value="1"/>
</dbReference>
<dbReference type="PANTHER" id="PTHR30203:SF24">
    <property type="entry name" value="BLR4935 PROTEIN"/>
    <property type="match status" value="1"/>
</dbReference>
<name>A0ABN1IS13_9GAMM</name>
<dbReference type="InterPro" id="IPR010131">
    <property type="entry name" value="MdtP/NodT-like"/>
</dbReference>
<dbReference type="RefSeq" id="WP_343792472.1">
    <property type="nucleotide sequence ID" value="NZ_BAAAEU010000024.1"/>
</dbReference>
<sequence>MPTVHSILAQPLRRGFRVAATFCLGLLALPGARADDARLSLLDAVRMAEASAPDIQARRAALTSAEDAVSPAGQLPDPQLVAGVENLPVTSGDAFSLTDDFMTMRKVGISQAFPRREKRALRTARAEAMAGQARARLITEQLSVREAVARAWIARAAAERRLALLQSLRSRAEATVAAAAAALSAGRGSAADGIAARSSQQQLEDRIDQAGRDVEEAQADFTRWLPDAAGRPLGEAPDWTDLGGDPSRLIGNIAHHRELLAYDAAEQAADADVALARAEKRPDWSLEMAYAQRGPRYSNMVTVQVRVDLPLFAASRQDPTIASKQAAVAQLEAEREVALRMHTADLRKVVATWRSACARAQRYERELLPLADDRADAALASYRGGRGDLQTSLAAFDNAIEQRIAYTDVTNTLGQSWAALHFAFPNEER</sequence>
<keyword evidence="2" id="KW-1185">Reference proteome</keyword>
<accession>A0ABN1IS13</accession>
<comment type="caution">
    <text evidence="1">The sequence shown here is derived from an EMBL/GenBank/DDBJ whole genome shotgun (WGS) entry which is preliminary data.</text>
</comment>
<dbReference type="SUPFAM" id="SSF56954">
    <property type="entry name" value="Outer membrane efflux proteins (OEP)"/>
    <property type="match status" value="1"/>
</dbReference>
<dbReference type="PANTHER" id="PTHR30203">
    <property type="entry name" value="OUTER MEMBRANE CATION EFFLUX PROTEIN"/>
    <property type="match status" value="1"/>
</dbReference>
<protein>
    <submittedName>
        <fullName evidence="1">TolC family protein</fullName>
    </submittedName>
</protein>